<dbReference type="CDD" id="cd01347">
    <property type="entry name" value="ligand_gated_channel"/>
    <property type="match status" value="1"/>
</dbReference>
<feature type="chain" id="PRO_5028941588" evidence="16">
    <location>
        <begin position="26"/>
        <end position="707"/>
    </location>
</feature>
<evidence type="ECO:0000256" key="1">
    <source>
        <dbReference type="ARBA" id="ARBA00004571"/>
    </source>
</evidence>
<dbReference type="InterPro" id="IPR012910">
    <property type="entry name" value="Plug_dom"/>
</dbReference>
<dbReference type="InterPro" id="IPR000531">
    <property type="entry name" value="Beta-barrel_TonB"/>
</dbReference>
<dbReference type="Proteomes" id="UP000504693">
    <property type="component" value="Chromosome"/>
</dbReference>
<keyword evidence="7 16" id="KW-0732">Signal</keyword>
<evidence type="ECO:0000256" key="5">
    <source>
        <dbReference type="ARBA" id="ARBA00022496"/>
    </source>
</evidence>
<evidence type="ECO:0000256" key="13">
    <source>
        <dbReference type="ARBA" id="ARBA00023237"/>
    </source>
</evidence>
<evidence type="ECO:0000259" key="17">
    <source>
        <dbReference type="Pfam" id="PF00593"/>
    </source>
</evidence>
<feature type="domain" description="TonB-dependent receptor plug" evidence="18">
    <location>
        <begin position="63"/>
        <end position="159"/>
    </location>
</feature>
<proteinExistence type="inferred from homology"/>
<evidence type="ECO:0000256" key="14">
    <source>
        <dbReference type="PROSITE-ProRule" id="PRU01360"/>
    </source>
</evidence>
<keyword evidence="10 15" id="KW-0798">TonB box</keyword>
<feature type="domain" description="TonB-dependent receptor-like beta-barrel" evidence="17">
    <location>
        <begin position="233"/>
        <end position="676"/>
    </location>
</feature>
<protein>
    <submittedName>
        <fullName evidence="19">TonB-dependent siderophore receptor</fullName>
    </submittedName>
</protein>
<dbReference type="InterPro" id="IPR037066">
    <property type="entry name" value="Plug_dom_sf"/>
</dbReference>
<keyword evidence="20" id="KW-1185">Reference proteome</keyword>
<dbReference type="PROSITE" id="PS52016">
    <property type="entry name" value="TONB_DEPENDENT_REC_3"/>
    <property type="match status" value="1"/>
</dbReference>
<evidence type="ECO:0000256" key="11">
    <source>
        <dbReference type="ARBA" id="ARBA00023136"/>
    </source>
</evidence>
<reference evidence="19 20" key="1">
    <citation type="submission" date="2020-05" db="EMBL/GenBank/DDBJ databases">
        <title>Erythrobacter mangrovi sp. nov., isolated from rhizosphere soil of mangrove plant (Kandelia candel).</title>
        <authorList>
            <person name="Ye Y.H."/>
        </authorList>
    </citation>
    <scope>NUCLEOTIDE SEQUENCE [LARGE SCALE GENOMIC DNA]</scope>
    <source>
        <strain evidence="19 20">EB310</strain>
    </source>
</reference>
<dbReference type="Gene3D" id="2.40.170.20">
    <property type="entry name" value="TonB-dependent receptor, beta-barrel domain"/>
    <property type="match status" value="1"/>
</dbReference>
<evidence type="ECO:0000256" key="3">
    <source>
        <dbReference type="ARBA" id="ARBA00022448"/>
    </source>
</evidence>
<evidence type="ECO:0000313" key="19">
    <source>
        <dbReference type="EMBL" id="QKG72068.1"/>
    </source>
</evidence>
<evidence type="ECO:0000256" key="6">
    <source>
        <dbReference type="ARBA" id="ARBA00022692"/>
    </source>
</evidence>
<dbReference type="GO" id="GO:0015344">
    <property type="term" value="F:siderophore uptake transmembrane transporter activity"/>
    <property type="evidence" value="ECO:0007669"/>
    <property type="project" value="TreeGrafter"/>
</dbReference>
<keyword evidence="4 14" id="KW-1134">Transmembrane beta strand</keyword>
<keyword evidence="13 14" id="KW-0998">Cell outer membrane</keyword>
<feature type="signal peptide" evidence="16">
    <location>
        <begin position="1"/>
        <end position="25"/>
    </location>
</feature>
<dbReference type="InterPro" id="IPR039426">
    <property type="entry name" value="TonB-dep_rcpt-like"/>
</dbReference>
<keyword evidence="3 14" id="KW-0813">Transport</keyword>
<evidence type="ECO:0000256" key="10">
    <source>
        <dbReference type="ARBA" id="ARBA00023077"/>
    </source>
</evidence>
<dbReference type="RefSeq" id="WP_173215127.1">
    <property type="nucleotide sequence ID" value="NZ_CP053921.1"/>
</dbReference>
<keyword evidence="12 19" id="KW-0675">Receptor</keyword>
<evidence type="ECO:0000313" key="20">
    <source>
        <dbReference type="Proteomes" id="UP000504693"/>
    </source>
</evidence>
<dbReference type="EMBL" id="CP053921">
    <property type="protein sequence ID" value="QKG72068.1"/>
    <property type="molecule type" value="Genomic_DNA"/>
</dbReference>
<dbReference type="InterPro" id="IPR010105">
    <property type="entry name" value="TonB_sidphr_rcpt"/>
</dbReference>
<evidence type="ECO:0000256" key="16">
    <source>
        <dbReference type="SAM" id="SignalP"/>
    </source>
</evidence>
<name>A0A7D4CNH6_9SPHN</name>
<dbReference type="GO" id="GO:0038023">
    <property type="term" value="F:signaling receptor activity"/>
    <property type="evidence" value="ECO:0007669"/>
    <property type="project" value="InterPro"/>
</dbReference>
<sequence>MFTTSLRTTLLMGAACMTLTSPASAESDQPDRDYLPSDIVVTGVRNGYGNEDGSTATKTPTPLIDVPQSVTAITRDQLDDQNVTALNEALRFVPGVSIETGEGHRDEVFIRGQRTTADFYLDGLRDDAQYYRPLYNVERVEVLKGANALIFGRGAGGGAINRVSKVAQLGKLLLAGSASVDTYGAFSLAGDVSAPAGNQVALRLNATYEEFKNHRDAYEGRFIGVSPTATFGLGEATELVLSYTYDDDERVTDRGIPSYRAAGEAVGGPLRGVYNTFFGDRDFNFSEVETHILRSRLTHEFAGGLSANATLQYANYDKYYANIVPGAASDSDSDGLADRVSLSGYDSGTARENLIGQANLVWQGSTGTIGHTLLLGIEAIRQDTDAVRNQARFGGATSVTVPIAERIAVPAFTLVPQRASTSELSTLSFYIQDQIDLTDWLQVIIGARYDEFDLDSNDIAGGFIASRKDDKVSPRFGLVVKPQENLSLYASYSESFLPASGDQFTVLNATSAIIDPEEFETLEAGIKYAPRNDLLLTAAVFRLERSNTPVTDPTTLLTVLTGKSRVQGFEAGLAGSLTDRLHVNLGYTYLDGKVIEGSNTIALGQELQQLPQHQIGAWARYDFTDAFGAGVGLVHQSSQFASVSNLVELPSYTRVDAAAYYTLNDRVSLQLNVENLFDEDYYASAHGDNNIQPGKPLTAKFGVRFAL</sequence>
<dbReference type="PANTHER" id="PTHR32552:SF68">
    <property type="entry name" value="FERRICHROME OUTER MEMBRANE TRANSPORTER_PHAGE RECEPTOR"/>
    <property type="match status" value="1"/>
</dbReference>
<evidence type="ECO:0000256" key="15">
    <source>
        <dbReference type="RuleBase" id="RU003357"/>
    </source>
</evidence>
<accession>A0A7D4CNH6</accession>
<dbReference type="NCBIfam" id="TIGR01783">
    <property type="entry name" value="TonB-siderophor"/>
    <property type="match status" value="1"/>
</dbReference>
<evidence type="ECO:0000256" key="8">
    <source>
        <dbReference type="ARBA" id="ARBA00023004"/>
    </source>
</evidence>
<dbReference type="Pfam" id="PF07715">
    <property type="entry name" value="Plug"/>
    <property type="match status" value="1"/>
</dbReference>
<dbReference type="SUPFAM" id="SSF56935">
    <property type="entry name" value="Porins"/>
    <property type="match status" value="1"/>
</dbReference>
<organism evidence="19 20">
    <name type="scientific">Erythrobacter mangrovi</name>
    <dbReference type="NCBI Taxonomy" id="2739433"/>
    <lineage>
        <taxon>Bacteria</taxon>
        <taxon>Pseudomonadati</taxon>
        <taxon>Pseudomonadota</taxon>
        <taxon>Alphaproteobacteria</taxon>
        <taxon>Sphingomonadales</taxon>
        <taxon>Erythrobacteraceae</taxon>
        <taxon>Erythrobacter/Porphyrobacter group</taxon>
        <taxon>Erythrobacter</taxon>
    </lineage>
</organism>
<evidence type="ECO:0000256" key="2">
    <source>
        <dbReference type="ARBA" id="ARBA00009810"/>
    </source>
</evidence>
<comment type="similarity">
    <text evidence="2 14 15">Belongs to the TonB-dependent receptor family.</text>
</comment>
<dbReference type="PANTHER" id="PTHR32552">
    <property type="entry name" value="FERRICHROME IRON RECEPTOR-RELATED"/>
    <property type="match status" value="1"/>
</dbReference>
<dbReference type="Pfam" id="PF00593">
    <property type="entry name" value="TonB_dep_Rec_b-barrel"/>
    <property type="match status" value="1"/>
</dbReference>
<keyword evidence="11 14" id="KW-0472">Membrane</keyword>
<keyword evidence="5" id="KW-0410">Iron transport</keyword>
<keyword evidence="9" id="KW-0406">Ion transport</keyword>
<keyword evidence="8" id="KW-0408">Iron</keyword>
<dbReference type="GO" id="GO:0009279">
    <property type="term" value="C:cell outer membrane"/>
    <property type="evidence" value="ECO:0007669"/>
    <property type="project" value="UniProtKB-SubCell"/>
</dbReference>
<comment type="subcellular location">
    <subcellularLocation>
        <location evidence="1 14">Cell outer membrane</location>
        <topology evidence="1 14">Multi-pass membrane protein</topology>
    </subcellularLocation>
</comment>
<dbReference type="GO" id="GO:0015891">
    <property type="term" value="P:siderophore transport"/>
    <property type="evidence" value="ECO:0007669"/>
    <property type="project" value="InterPro"/>
</dbReference>
<evidence type="ECO:0000256" key="4">
    <source>
        <dbReference type="ARBA" id="ARBA00022452"/>
    </source>
</evidence>
<dbReference type="InterPro" id="IPR036942">
    <property type="entry name" value="Beta-barrel_TonB_sf"/>
</dbReference>
<evidence type="ECO:0000256" key="12">
    <source>
        <dbReference type="ARBA" id="ARBA00023170"/>
    </source>
</evidence>
<evidence type="ECO:0000256" key="7">
    <source>
        <dbReference type="ARBA" id="ARBA00022729"/>
    </source>
</evidence>
<dbReference type="Gene3D" id="2.170.130.10">
    <property type="entry name" value="TonB-dependent receptor, plug domain"/>
    <property type="match status" value="1"/>
</dbReference>
<dbReference type="KEGG" id="emv:HQR01_12215"/>
<evidence type="ECO:0000256" key="9">
    <source>
        <dbReference type="ARBA" id="ARBA00023065"/>
    </source>
</evidence>
<keyword evidence="6 14" id="KW-0812">Transmembrane</keyword>
<evidence type="ECO:0000259" key="18">
    <source>
        <dbReference type="Pfam" id="PF07715"/>
    </source>
</evidence>
<gene>
    <name evidence="19" type="ORF">HQR01_12215</name>
</gene>
<dbReference type="AlphaFoldDB" id="A0A7D4CNH6"/>